<dbReference type="AlphaFoldDB" id="A0A8T0TQG2"/>
<protein>
    <submittedName>
        <fullName evidence="1">Uncharacterized protein</fullName>
    </submittedName>
</protein>
<evidence type="ECO:0000313" key="1">
    <source>
        <dbReference type="EMBL" id="KAG2611958.1"/>
    </source>
</evidence>
<dbReference type="Proteomes" id="UP000823388">
    <property type="component" value="Chromosome 4K"/>
</dbReference>
<keyword evidence="2" id="KW-1185">Reference proteome</keyword>
<organism evidence="1 2">
    <name type="scientific">Panicum virgatum</name>
    <name type="common">Blackwell switchgrass</name>
    <dbReference type="NCBI Taxonomy" id="38727"/>
    <lineage>
        <taxon>Eukaryota</taxon>
        <taxon>Viridiplantae</taxon>
        <taxon>Streptophyta</taxon>
        <taxon>Embryophyta</taxon>
        <taxon>Tracheophyta</taxon>
        <taxon>Spermatophyta</taxon>
        <taxon>Magnoliopsida</taxon>
        <taxon>Liliopsida</taxon>
        <taxon>Poales</taxon>
        <taxon>Poaceae</taxon>
        <taxon>PACMAD clade</taxon>
        <taxon>Panicoideae</taxon>
        <taxon>Panicodae</taxon>
        <taxon>Paniceae</taxon>
        <taxon>Panicinae</taxon>
        <taxon>Panicum</taxon>
        <taxon>Panicum sect. Hiantes</taxon>
    </lineage>
</organism>
<dbReference type="EMBL" id="CM029043">
    <property type="protein sequence ID" value="KAG2611958.1"/>
    <property type="molecule type" value="Genomic_DNA"/>
</dbReference>
<comment type="caution">
    <text evidence="1">The sequence shown here is derived from an EMBL/GenBank/DDBJ whole genome shotgun (WGS) entry which is preliminary data.</text>
</comment>
<proteinExistence type="predicted"/>
<gene>
    <name evidence="1" type="ORF">PVAP13_4KG254405</name>
</gene>
<accession>A0A8T0TQG2</accession>
<sequence>MTLQDILCQAVEKLDYHWYEGGTPCTREGMYQTSIAVRSTPSPTAEPIFTLYGKALPCRCEAKDNALYSCFDFIDQTLGYKIGNVNYVQYLLLANNIR</sequence>
<name>A0A8T0TQG2_PANVG</name>
<evidence type="ECO:0000313" key="2">
    <source>
        <dbReference type="Proteomes" id="UP000823388"/>
    </source>
</evidence>
<reference evidence="1" key="1">
    <citation type="submission" date="2020-05" db="EMBL/GenBank/DDBJ databases">
        <title>WGS assembly of Panicum virgatum.</title>
        <authorList>
            <person name="Lovell J.T."/>
            <person name="Jenkins J."/>
            <person name="Shu S."/>
            <person name="Juenger T.E."/>
            <person name="Schmutz J."/>
        </authorList>
    </citation>
    <scope>NUCLEOTIDE SEQUENCE</scope>
    <source>
        <strain evidence="1">AP13</strain>
    </source>
</reference>